<proteinExistence type="predicted"/>
<evidence type="ECO:0000256" key="7">
    <source>
        <dbReference type="ARBA" id="ARBA00023173"/>
    </source>
</evidence>
<keyword evidence="2" id="KW-0813">Transport</keyword>
<evidence type="ECO:0000256" key="4">
    <source>
        <dbReference type="ARBA" id="ARBA00022989"/>
    </source>
</evidence>
<evidence type="ECO:0000256" key="10">
    <source>
        <dbReference type="SAM" id="Phobius"/>
    </source>
</evidence>
<dbReference type="PANTHER" id="PTHR43427">
    <property type="entry name" value="CHLORIDE CHANNEL PROTEIN CLC-E"/>
    <property type="match status" value="1"/>
</dbReference>
<feature type="non-terminal residue" evidence="11">
    <location>
        <position position="1"/>
    </location>
</feature>
<accession>A0ABX2AIA5</accession>
<comment type="caution">
    <text evidence="11">The sequence shown here is derived from an EMBL/GenBank/DDBJ whole genome shotgun (WGS) entry which is preliminary data.</text>
</comment>
<name>A0ABX2AIA5_9PROT</name>
<keyword evidence="9" id="KW-0407">Ion channel</keyword>
<evidence type="ECO:0000313" key="12">
    <source>
        <dbReference type="Proteomes" id="UP000623090"/>
    </source>
</evidence>
<keyword evidence="7" id="KW-0869">Chloride channel</keyword>
<dbReference type="Proteomes" id="UP000623090">
    <property type="component" value="Unassembled WGS sequence"/>
</dbReference>
<keyword evidence="12" id="KW-1185">Reference proteome</keyword>
<feature type="transmembrane region" description="Helical" evidence="10">
    <location>
        <begin position="53"/>
        <end position="78"/>
    </location>
</feature>
<dbReference type="PRINTS" id="PR00762">
    <property type="entry name" value="CLCHANNEL"/>
</dbReference>
<evidence type="ECO:0000313" key="11">
    <source>
        <dbReference type="EMBL" id="NPC68113.1"/>
    </source>
</evidence>
<keyword evidence="6 10" id="KW-0472">Membrane</keyword>
<dbReference type="InterPro" id="IPR050368">
    <property type="entry name" value="ClC-type_chloride_channel"/>
</dbReference>
<dbReference type="InterPro" id="IPR014743">
    <property type="entry name" value="Cl-channel_core"/>
</dbReference>
<keyword evidence="5" id="KW-0406">Ion transport</keyword>
<dbReference type="Gene3D" id="1.10.3080.10">
    <property type="entry name" value="Clc chloride channel"/>
    <property type="match status" value="1"/>
</dbReference>
<dbReference type="RefSeq" id="WP_172159346.1">
    <property type="nucleotide sequence ID" value="NZ_JABJWC010000127.1"/>
</dbReference>
<sequence>TLRIALGKVLMTCLGLICGASIGREGPSVQIGASIMHAFSRAMRQHNDVTRHGMILAGGAAGMAAAFNTPLAGVVFAIEELAHSFEQKSSGRTLTVIIFSGITAIALLGN</sequence>
<keyword evidence="8" id="KW-0868">Chloride</keyword>
<dbReference type="SUPFAM" id="SSF81340">
    <property type="entry name" value="Clc chloride channel"/>
    <property type="match status" value="1"/>
</dbReference>
<evidence type="ECO:0000256" key="5">
    <source>
        <dbReference type="ARBA" id="ARBA00023065"/>
    </source>
</evidence>
<dbReference type="InterPro" id="IPR001807">
    <property type="entry name" value="ClC"/>
</dbReference>
<evidence type="ECO:0000256" key="2">
    <source>
        <dbReference type="ARBA" id="ARBA00022448"/>
    </source>
</evidence>
<dbReference type="EMBL" id="JABJWC010000127">
    <property type="protein sequence ID" value="NPC68113.1"/>
    <property type="molecule type" value="Genomic_DNA"/>
</dbReference>
<reference evidence="11 12" key="1">
    <citation type="journal article" date="2020" name="Microorganisms">
        <title>Description of Komagataeibacter melaceti sp. nov. and Komagataeibacter melomenusus sp. nov. Isolated from Apple Cider Vinegar.</title>
        <authorList>
            <person name="Maric L."/>
            <person name="Cleenwerck I."/>
            <person name="Accetto T."/>
            <person name="Vandamme P."/>
            <person name="Trcek J."/>
        </authorList>
    </citation>
    <scope>NUCLEOTIDE SEQUENCE [LARGE SCALE GENOMIC DNA]</scope>
    <source>
        <strain evidence="11 12">AV436</strain>
    </source>
</reference>
<dbReference type="PANTHER" id="PTHR43427:SF6">
    <property type="entry name" value="CHLORIDE CHANNEL PROTEIN CLC-E"/>
    <property type="match status" value="1"/>
</dbReference>
<keyword evidence="4 10" id="KW-1133">Transmembrane helix</keyword>
<keyword evidence="3 10" id="KW-0812">Transmembrane</keyword>
<evidence type="ECO:0000256" key="6">
    <source>
        <dbReference type="ARBA" id="ARBA00023136"/>
    </source>
</evidence>
<protein>
    <submittedName>
        <fullName evidence="11">Chloride channel protein</fullName>
    </submittedName>
</protein>
<dbReference type="Pfam" id="PF00654">
    <property type="entry name" value="Voltage_CLC"/>
    <property type="match status" value="1"/>
</dbReference>
<organism evidence="11 12">
    <name type="scientific">Komagataeibacter melomenusus</name>
    <dbReference type="NCBI Taxonomy" id="2766578"/>
    <lineage>
        <taxon>Bacteria</taxon>
        <taxon>Pseudomonadati</taxon>
        <taxon>Pseudomonadota</taxon>
        <taxon>Alphaproteobacteria</taxon>
        <taxon>Acetobacterales</taxon>
        <taxon>Acetobacteraceae</taxon>
        <taxon>Komagataeibacter</taxon>
    </lineage>
</organism>
<feature type="non-terminal residue" evidence="11">
    <location>
        <position position="110"/>
    </location>
</feature>
<feature type="transmembrane region" description="Helical" evidence="10">
    <location>
        <begin position="90"/>
        <end position="109"/>
    </location>
</feature>
<comment type="subcellular location">
    <subcellularLocation>
        <location evidence="1">Membrane</location>
        <topology evidence="1">Multi-pass membrane protein</topology>
    </subcellularLocation>
</comment>
<evidence type="ECO:0000256" key="9">
    <source>
        <dbReference type="ARBA" id="ARBA00023303"/>
    </source>
</evidence>
<evidence type="ECO:0000256" key="8">
    <source>
        <dbReference type="ARBA" id="ARBA00023214"/>
    </source>
</evidence>
<evidence type="ECO:0000256" key="1">
    <source>
        <dbReference type="ARBA" id="ARBA00004141"/>
    </source>
</evidence>
<evidence type="ECO:0000256" key="3">
    <source>
        <dbReference type="ARBA" id="ARBA00022692"/>
    </source>
</evidence>
<gene>
    <name evidence="11" type="ORF">HNW77_17455</name>
</gene>